<dbReference type="EMBL" id="VIGI01000001">
    <property type="protein sequence ID" value="KAB8304934.1"/>
    <property type="molecule type" value="Genomic_DNA"/>
</dbReference>
<keyword evidence="2" id="KW-1185">Reference proteome</keyword>
<accession>A0A5N6KM69</accession>
<reference evidence="1 2" key="1">
    <citation type="submission" date="2019-06" db="EMBL/GenBank/DDBJ databases">
        <title>Genome Sequence of the Brown Rot Fungal Pathogen Monilinia laxa.</title>
        <authorList>
            <person name="De Miccolis Angelini R.M."/>
            <person name="Landi L."/>
            <person name="Abate D."/>
            <person name="Pollastro S."/>
            <person name="Romanazzi G."/>
            <person name="Faretra F."/>
        </authorList>
    </citation>
    <scope>NUCLEOTIDE SEQUENCE [LARGE SCALE GENOMIC DNA]</scope>
    <source>
        <strain evidence="1 2">Mlax316</strain>
    </source>
</reference>
<protein>
    <submittedName>
        <fullName evidence="1">Uncharacterized protein</fullName>
    </submittedName>
</protein>
<evidence type="ECO:0000313" key="2">
    <source>
        <dbReference type="Proteomes" id="UP000326757"/>
    </source>
</evidence>
<evidence type="ECO:0000313" key="1">
    <source>
        <dbReference type="EMBL" id="KAB8304934.1"/>
    </source>
</evidence>
<organism evidence="1 2">
    <name type="scientific">Monilinia laxa</name>
    <name type="common">Brown rot fungus</name>
    <name type="synonym">Sclerotinia laxa</name>
    <dbReference type="NCBI Taxonomy" id="61186"/>
    <lineage>
        <taxon>Eukaryota</taxon>
        <taxon>Fungi</taxon>
        <taxon>Dikarya</taxon>
        <taxon>Ascomycota</taxon>
        <taxon>Pezizomycotina</taxon>
        <taxon>Leotiomycetes</taxon>
        <taxon>Helotiales</taxon>
        <taxon>Sclerotiniaceae</taxon>
        <taxon>Monilinia</taxon>
    </lineage>
</organism>
<sequence length="66" mass="7382">MAYPKLTRCSIAAIVVRAKDQIQQYPAAENTASSSLRSILANNISRIRFLSINQAGLKFMRPQETK</sequence>
<proteinExistence type="predicted"/>
<gene>
    <name evidence="1" type="ORF">EYC80_004252</name>
</gene>
<dbReference type="AlphaFoldDB" id="A0A5N6KM69"/>
<comment type="caution">
    <text evidence="1">The sequence shown here is derived from an EMBL/GenBank/DDBJ whole genome shotgun (WGS) entry which is preliminary data.</text>
</comment>
<dbReference type="Proteomes" id="UP000326757">
    <property type="component" value="Unassembled WGS sequence"/>
</dbReference>
<name>A0A5N6KM69_MONLA</name>